<organism evidence="2 3">
    <name type="scientific">Vanilla planifolia</name>
    <name type="common">Vanilla</name>
    <dbReference type="NCBI Taxonomy" id="51239"/>
    <lineage>
        <taxon>Eukaryota</taxon>
        <taxon>Viridiplantae</taxon>
        <taxon>Streptophyta</taxon>
        <taxon>Embryophyta</taxon>
        <taxon>Tracheophyta</taxon>
        <taxon>Spermatophyta</taxon>
        <taxon>Magnoliopsida</taxon>
        <taxon>Liliopsida</taxon>
        <taxon>Asparagales</taxon>
        <taxon>Orchidaceae</taxon>
        <taxon>Vanilloideae</taxon>
        <taxon>Vanilleae</taxon>
        <taxon>Vanilla</taxon>
    </lineage>
</organism>
<dbReference type="Proteomes" id="UP000639772">
    <property type="component" value="Unassembled WGS sequence"/>
</dbReference>
<protein>
    <submittedName>
        <fullName evidence="2">Uncharacterized protein</fullName>
    </submittedName>
</protein>
<accession>A0A835RSP1</accession>
<sequence length="97" mass="11151">MESDRKINNRRNSVEHVIKTEGVTRIYGFVLGNTKEMRRNGCDCDGRLTEKERQRPPGRGTAEDKKRGAASAAISVSARKISEAQRHRKRERQMPRE</sequence>
<evidence type="ECO:0000313" key="3">
    <source>
        <dbReference type="Proteomes" id="UP000639772"/>
    </source>
</evidence>
<dbReference type="AlphaFoldDB" id="A0A835RSP1"/>
<feature type="region of interest" description="Disordered" evidence="1">
    <location>
        <begin position="38"/>
        <end position="97"/>
    </location>
</feature>
<dbReference type="EMBL" id="JADCNM010000002">
    <property type="protein sequence ID" value="KAG0494729.1"/>
    <property type="molecule type" value="Genomic_DNA"/>
</dbReference>
<reference evidence="2 3" key="1">
    <citation type="journal article" date="2020" name="Nat. Food">
        <title>A phased Vanilla planifolia genome enables genetic improvement of flavour and production.</title>
        <authorList>
            <person name="Hasing T."/>
            <person name="Tang H."/>
            <person name="Brym M."/>
            <person name="Khazi F."/>
            <person name="Huang T."/>
            <person name="Chambers A.H."/>
        </authorList>
    </citation>
    <scope>NUCLEOTIDE SEQUENCE [LARGE SCALE GENOMIC DNA]</scope>
    <source>
        <tissue evidence="2">Leaf</tissue>
    </source>
</reference>
<proteinExistence type="predicted"/>
<gene>
    <name evidence="2" type="ORF">HPP92_005723</name>
</gene>
<evidence type="ECO:0000256" key="1">
    <source>
        <dbReference type="SAM" id="MobiDB-lite"/>
    </source>
</evidence>
<name>A0A835RSP1_VANPL</name>
<feature type="compositionally biased region" description="Basic and acidic residues" evidence="1">
    <location>
        <begin position="38"/>
        <end position="67"/>
    </location>
</feature>
<comment type="caution">
    <text evidence="2">The sequence shown here is derived from an EMBL/GenBank/DDBJ whole genome shotgun (WGS) entry which is preliminary data.</text>
</comment>
<evidence type="ECO:0000313" key="2">
    <source>
        <dbReference type="EMBL" id="KAG0494729.1"/>
    </source>
</evidence>